<dbReference type="RefSeq" id="WP_183325360.1">
    <property type="nucleotide sequence ID" value="NZ_JACHXP010000007.1"/>
</dbReference>
<dbReference type="CDD" id="cd16922">
    <property type="entry name" value="HATPase_EvgS-ArcB-TorS-like"/>
    <property type="match status" value="1"/>
</dbReference>
<feature type="domain" description="Response regulatory" evidence="18">
    <location>
        <begin position="471"/>
        <end position="590"/>
    </location>
</feature>
<dbReference type="InterPro" id="IPR001789">
    <property type="entry name" value="Sig_transdc_resp-reg_receiver"/>
</dbReference>
<evidence type="ECO:0000259" key="18">
    <source>
        <dbReference type="PROSITE" id="PS50110"/>
    </source>
</evidence>
<feature type="domain" description="Histidine kinase" evidence="17">
    <location>
        <begin position="216"/>
        <end position="438"/>
    </location>
</feature>
<evidence type="ECO:0000259" key="21">
    <source>
        <dbReference type="PROSITE" id="PS50894"/>
    </source>
</evidence>
<accession>A0A839VD65</accession>
<evidence type="ECO:0000256" key="2">
    <source>
        <dbReference type="ARBA" id="ARBA00004651"/>
    </source>
</evidence>
<dbReference type="Proteomes" id="UP000547614">
    <property type="component" value="Unassembled WGS sequence"/>
</dbReference>
<reference evidence="22 23" key="1">
    <citation type="submission" date="2020-08" db="EMBL/GenBank/DDBJ databases">
        <title>Genomic Encyclopedia of Type Strains, Phase III (KMG-III): the genomes of soil and plant-associated and newly described type strains.</title>
        <authorList>
            <person name="Whitman W."/>
        </authorList>
    </citation>
    <scope>NUCLEOTIDE SEQUENCE [LARGE SCALE GENOMIC DNA]</scope>
    <source>
        <strain evidence="22 23">CECT 7282</strain>
    </source>
</reference>
<dbReference type="SMART" id="SM00388">
    <property type="entry name" value="HisKA"/>
    <property type="match status" value="1"/>
</dbReference>
<keyword evidence="23" id="KW-1185">Reference proteome</keyword>
<dbReference type="GO" id="GO:0005886">
    <property type="term" value="C:plasma membrane"/>
    <property type="evidence" value="ECO:0007669"/>
    <property type="project" value="UniProtKB-SubCell"/>
</dbReference>
<dbReference type="InterPro" id="IPR013656">
    <property type="entry name" value="PAS_4"/>
</dbReference>
<comment type="caution">
    <text evidence="22">The sequence shown here is derived from an EMBL/GenBank/DDBJ whole genome shotgun (WGS) entry which is preliminary data.</text>
</comment>
<feature type="modified residue" description="Phosphohistidine" evidence="15">
    <location>
        <position position="664"/>
    </location>
</feature>
<dbReference type="InterPro" id="IPR036890">
    <property type="entry name" value="HATPase_C_sf"/>
</dbReference>
<protein>
    <recommendedName>
        <fullName evidence="3">histidine kinase</fullName>
        <ecNumber evidence="3">2.7.13.3</ecNumber>
    </recommendedName>
</protein>
<keyword evidence="11" id="KW-1133">Transmembrane helix</keyword>
<dbReference type="Pfam" id="PF02518">
    <property type="entry name" value="HATPase_c"/>
    <property type="match status" value="1"/>
</dbReference>
<dbReference type="EMBL" id="JACHXP010000007">
    <property type="protein sequence ID" value="MBB3190614.1"/>
    <property type="molecule type" value="Genomic_DNA"/>
</dbReference>
<evidence type="ECO:0000256" key="12">
    <source>
        <dbReference type="ARBA" id="ARBA00023012"/>
    </source>
</evidence>
<dbReference type="InterPro" id="IPR003594">
    <property type="entry name" value="HATPase_dom"/>
</dbReference>
<keyword evidence="4" id="KW-1003">Cell membrane</keyword>
<dbReference type="PROSITE" id="PS50110">
    <property type="entry name" value="RESPONSE_REGULATORY"/>
    <property type="match status" value="1"/>
</dbReference>
<keyword evidence="14" id="KW-0131">Cell cycle</keyword>
<proteinExistence type="predicted"/>
<evidence type="ECO:0000259" key="19">
    <source>
        <dbReference type="PROSITE" id="PS50112"/>
    </source>
</evidence>
<dbReference type="SUPFAM" id="SSF55874">
    <property type="entry name" value="ATPase domain of HSP90 chaperone/DNA topoisomerase II/histidine kinase"/>
    <property type="match status" value="1"/>
</dbReference>
<dbReference type="PRINTS" id="PR00344">
    <property type="entry name" value="BCTRLSENSOR"/>
</dbReference>
<evidence type="ECO:0000256" key="14">
    <source>
        <dbReference type="ARBA" id="ARBA00023306"/>
    </source>
</evidence>
<dbReference type="PANTHER" id="PTHR45339:SF1">
    <property type="entry name" value="HYBRID SIGNAL TRANSDUCTION HISTIDINE KINASE J"/>
    <property type="match status" value="1"/>
</dbReference>
<sequence>MDSGERIARLRQQVQRWLQVTPAGDDVAGAGTLEGLDADLAAFEGELRTLFSSEGVSPTPFEALREQAVLRTVLESMVEGVIVADMEGHLLIFNASARELLGQGPLDHGPSAWSEAYGLFYADGKTLCPSEELPLSRALRGESVDGAELVVRSPERGLERHIRANGRPLWDSDGRQIGAVVVFHDTSRAKALEREMQRARESAEETARIKSEFLANMSHEIRTPLTAVLGFTDLLLDATLSESDRLNYIQAVRRNGEHLLALINDVLDLSKIHANQIKVESVECSLHQVLHEAASVMQVRAYEKGLDFAITYDTPIPAHIRSDPMRIRQIMLNLLSNAIKFTRQGRVRLTARCLAVGTSASRVEIAVTDTGIGLNTTEIDGLFLPFQQANATTTRQYGGTGLGLAISRSLAEALGGDIQVCSTPGQGSTFTFTLHQPIDEDMAMVQASGTMAVETEAETGRPETGQALTGRVLLVEDGLDNQLLLSTLLRRQGLEVEIADNGQAAVTQALAALEEDRPFDVILMDMQLPKLDGYGATAKLRAKGYSGAIIALTAHVMSGERERCLTAGCDDYLSKPIGRQALLEAVEPYLTPRRTGRLVLTPSEPVGVGEKQQASITPLYSHYADDPDMDELIAGFVERLAGQLHDIRVAAGNGELAHLKHLAHQLKGAAGGYGFMPVSRAAEALESVAQDASRTDDVSEAVNRLSAVCDRVRPGQQRAEDDA</sequence>
<comment type="subcellular location">
    <subcellularLocation>
        <location evidence="2">Cell membrane</location>
        <topology evidence="2">Multi-pass membrane protein</topology>
    </subcellularLocation>
</comment>
<dbReference type="PROSITE" id="PS50894">
    <property type="entry name" value="HPT"/>
    <property type="match status" value="1"/>
</dbReference>
<name>A0A839VD65_9GAMM</name>
<dbReference type="Gene3D" id="1.20.120.160">
    <property type="entry name" value="HPT domain"/>
    <property type="match status" value="1"/>
</dbReference>
<dbReference type="Gene3D" id="3.40.50.2300">
    <property type="match status" value="1"/>
</dbReference>
<dbReference type="Gene3D" id="3.30.565.10">
    <property type="entry name" value="Histidine kinase-like ATPase, C-terminal domain"/>
    <property type="match status" value="1"/>
</dbReference>
<comment type="catalytic activity">
    <reaction evidence="1">
        <text>ATP + protein L-histidine = ADP + protein N-phospho-L-histidine.</text>
        <dbReference type="EC" id="2.7.13.3"/>
    </reaction>
</comment>
<keyword evidence="12" id="KW-0902">Two-component regulatory system</keyword>
<dbReference type="SUPFAM" id="SSF47384">
    <property type="entry name" value="Homodimeric domain of signal transducing histidine kinase"/>
    <property type="match status" value="1"/>
</dbReference>
<keyword evidence="8" id="KW-0547">Nucleotide-binding</keyword>
<dbReference type="SMART" id="SM00448">
    <property type="entry name" value="REC"/>
    <property type="match status" value="1"/>
</dbReference>
<dbReference type="InterPro" id="IPR011006">
    <property type="entry name" value="CheY-like_superfamily"/>
</dbReference>
<dbReference type="InterPro" id="IPR035965">
    <property type="entry name" value="PAS-like_dom_sf"/>
</dbReference>
<keyword evidence="9 22" id="KW-0418">Kinase</keyword>
<dbReference type="Pfam" id="PF00072">
    <property type="entry name" value="Response_reg"/>
    <property type="match status" value="1"/>
</dbReference>
<dbReference type="PROSITE" id="PS50109">
    <property type="entry name" value="HIS_KIN"/>
    <property type="match status" value="1"/>
</dbReference>
<evidence type="ECO:0000256" key="13">
    <source>
        <dbReference type="ARBA" id="ARBA00023136"/>
    </source>
</evidence>
<dbReference type="CDD" id="cd00082">
    <property type="entry name" value="HisKA"/>
    <property type="match status" value="1"/>
</dbReference>
<dbReference type="GO" id="GO:0005524">
    <property type="term" value="F:ATP binding"/>
    <property type="evidence" value="ECO:0007669"/>
    <property type="project" value="UniProtKB-KW"/>
</dbReference>
<dbReference type="InterPro" id="IPR008207">
    <property type="entry name" value="Sig_transdc_His_kin_Hpt_dom"/>
</dbReference>
<dbReference type="PROSITE" id="PS50112">
    <property type="entry name" value="PAS"/>
    <property type="match status" value="1"/>
</dbReference>
<evidence type="ECO:0000259" key="17">
    <source>
        <dbReference type="PROSITE" id="PS50109"/>
    </source>
</evidence>
<dbReference type="SUPFAM" id="SSF52172">
    <property type="entry name" value="CheY-like"/>
    <property type="match status" value="1"/>
</dbReference>
<dbReference type="PANTHER" id="PTHR45339">
    <property type="entry name" value="HYBRID SIGNAL TRANSDUCTION HISTIDINE KINASE J"/>
    <property type="match status" value="1"/>
</dbReference>
<organism evidence="22 23">
    <name type="scientific">Halomonas cerina</name>
    <dbReference type="NCBI Taxonomy" id="447424"/>
    <lineage>
        <taxon>Bacteria</taxon>
        <taxon>Pseudomonadati</taxon>
        <taxon>Pseudomonadota</taxon>
        <taxon>Gammaproteobacteria</taxon>
        <taxon>Oceanospirillales</taxon>
        <taxon>Halomonadaceae</taxon>
        <taxon>Halomonas</taxon>
    </lineage>
</organism>
<dbReference type="Gene3D" id="1.10.287.130">
    <property type="match status" value="1"/>
</dbReference>
<evidence type="ECO:0000256" key="5">
    <source>
        <dbReference type="ARBA" id="ARBA00022553"/>
    </source>
</evidence>
<dbReference type="CDD" id="cd00130">
    <property type="entry name" value="PAS"/>
    <property type="match status" value="1"/>
</dbReference>
<dbReference type="FunFam" id="1.10.287.130:FF:000038">
    <property type="entry name" value="Sensory transduction histidine kinase"/>
    <property type="match status" value="1"/>
</dbReference>
<evidence type="ECO:0000256" key="7">
    <source>
        <dbReference type="ARBA" id="ARBA00022692"/>
    </source>
</evidence>
<keyword evidence="6" id="KW-0808">Transferase</keyword>
<evidence type="ECO:0000313" key="22">
    <source>
        <dbReference type="EMBL" id="MBB3190614.1"/>
    </source>
</evidence>
<dbReference type="CDD" id="cd17546">
    <property type="entry name" value="REC_hyHK_CKI1_RcsC-like"/>
    <property type="match status" value="1"/>
</dbReference>
<evidence type="ECO:0000256" key="1">
    <source>
        <dbReference type="ARBA" id="ARBA00000085"/>
    </source>
</evidence>
<dbReference type="InterPro" id="IPR004358">
    <property type="entry name" value="Sig_transdc_His_kin-like_C"/>
</dbReference>
<dbReference type="FunFam" id="3.30.565.10:FF:000010">
    <property type="entry name" value="Sensor histidine kinase RcsC"/>
    <property type="match status" value="1"/>
</dbReference>
<dbReference type="Pfam" id="PF01627">
    <property type="entry name" value="Hpt"/>
    <property type="match status" value="1"/>
</dbReference>
<dbReference type="InterPro" id="IPR003661">
    <property type="entry name" value="HisK_dim/P_dom"/>
</dbReference>
<evidence type="ECO:0000313" key="23">
    <source>
        <dbReference type="Proteomes" id="UP000547614"/>
    </source>
</evidence>
<keyword evidence="13" id="KW-0472">Membrane</keyword>
<evidence type="ECO:0000259" key="20">
    <source>
        <dbReference type="PROSITE" id="PS50113"/>
    </source>
</evidence>
<feature type="domain" description="PAS" evidence="19">
    <location>
        <begin position="66"/>
        <end position="102"/>
    </location>
</feature>
<evidence type="ECO:0000256" key="8">
    <source>
        <dbReference type="ARBA" id="ARBA00022741"/>
    </source>
</evidence>
<dbReference type="SMART" id="SM00387">
    <property type="entry name" value="HATPase_c"/>
    <property type="match status" value="1"/>
</dbReference>
<dbReference type="InterPro" id="IPR036097">
    <property type="entry name" value="HisK_dim/P_sf"/>
</dbReference>
<dbReference type="InterPro" id="IPR036641">
    <property type="entry name" value="HPT_dom_sf"/>
</dbReference>
<keyword evidence="5 16" id="KW-0597">Phosphoprotein</keyword>
<dbReference type="Gene3D" id="3.30.450.20">
    <property type="entry name" value="PAS domain"/>
    <property type="match status" value="1"/>
</dbReference>
<dbReference type="SUPFAM" id="SSF47226">
    <property type="entry name" value="Histidine-containing phosphotransfer domain, HPT domain"/>
    <property type="match status" value="1"/>
</dbReference>
<dbReference type="SUPFAM" id="SSF55785">
    <property type="entry name" value="PYP-like sensor domain (PAS domain)"/>
    <property type="match status" value="1"/>
</dbReference>
<evidence type="ECO:0000256" key="3">
    <source>
        <dbReference type="ARBA" id="ARBA00012438"/>
    </source>
</evidence>
<dbReference type="Pfam" id="PF08448">
    <property type="entry name" value="PAS_4"/>
    <property type="match status" value="1"/>
</dbReference>
<dbReference type="EC" id="2.7.13.3" evidence="3"/>
<dbReference type="PROSITE" id="PS50113">
    <property type="entry name" value="PAC"/>
    <property type="match status" value="1"/>
</dbReference>
<dbReference type="InterPro" id="IPR005467">
    <property type="entry name" value="His_kinase_dom"/>
</dbReference>
<keyword evidence="7" id="KW-0812">Transmembrane</keyword>
<gene>
    <name evidence="22" type="ORF">FHR94_001847</name>
</gene>
<dbReference type="InterPro" id="IPR000014">
    <property type="entry name" value="PAS"/>
</dbReference>
<keyword evidence="10" id="KW-0067">ATP-binding</keyword>
<evidence type="ECO:0000256" key="9">
    <source>
        <dbReference type="ARBA" id="ARBA00022777"/>
    </source>
</evidence>
<dbReference type="AlphaFoldDB" id="A0A839VD65"/>
<evidence type="ECO:0000256" key="11">
    <source>
        <dbReference type="ARBA" id="ARBA00022989"/>
    </source>
</evidence>
<dbReference type="Pfam" id="PF00512">
    <property type="entry name" value="HisKA"/>
    <property type="match status" value="1"/>
</dbReference>
<feature type="domain" description="HPt" evidence="21">
    <location>
        <begin position="625"/>
        <end position="723"/>
    </location>
</feature>
<feature type="modified residue" description="4-aspartylphosphate" evidence="16">
    <location>
        <position position="525"/>
    </location>
</feature>
<dbReference type="GO" id="GO:0000155">
    <property type="term" value="F:phosphorelay sensor kinase activity"/>
    <property type="evidence" value="ECO:0007669"/>
    <property type="project" value="InterPro"/>
</dbReference>
<evidence type="ECO:0000256" key="16">
    <source>
        <dbReference type="PROSITE-ProRule" id="PRU00169"/>
    </source>
</evidence>
<evidence type="ECO:0000256" key="10">
    <source>
        <dbReference type="ARBA" id="ARBA00022840"/>
    </source>
</evidence>
<feature type="domain" description="PAC" evidence="20">
    <location>
        <begin position="145"/>
        <end position="198"/>
    </location>
</feature>
<evidence type="ECO:0000256" key="4">
    <source>
        <dbReference type="ARBA" id="ARBA00022475"/>
    </source>
</evidence>
<evidence type="ECO:0000256" key="6">
    <source>
        <dbReference type="ARBA" id="ARBA00022679"/>
    </source>
</evidence>
<dbReference type="InterPro" id="IPR000700">
    <property type="entry name" value="PAS-assoc_C"/>
</dbReference>
<evidence type="ECO:0000256" key="15">
    <source>
        <dbReference type="PROSITE-ProRule" id="PRU00110"/>
    </source>
</evidence>